<reference evidence="2" key="2">
    <citation type="submission" date="2025-08" db="UniProtKB">
        <authorList>
            <consortium name="RefSeq"/>
        </authorList>
    </citation>
    <scope>IDENTIFICATION</scope>
    <source>
        <strain evidence="2">14028-0561.14</strain>
        <tissue evidence="2">Whole fly</tissue>
    </source>
</reference>
<gene>
    <name evidence="2" type="primary">LOC121502874</name>
</gene>
<dbReference type="Pfam" id="PF06477">
    <property type="entry name" value="DUF1091"/>
    <property type="match status" value="1"/>
</dbReference>
<organism evidence="1 2">
    <name type="scientific">Drosophila kikkawai</name>
    <name type="common">Fruit fly</name>
    <dbReference type="NCBI Taxonomy" id="30033"/>
    <lineage>
        <taxon>Eukaryota</taxon>
        <taxon>Metazoa</taxon>
        <taxon>Ecdysozoa</taxon>
        <taxon>Arthropoda</taxon>
        <taxon>Hexapoda</taxon>
        <taxon>Insecta</taxon>
        <taxon>Pterygota</taxon>
        <taxon>Neoptera</taxon>
        <taxon>Endopterygota</taxon>
        <taxon>Diptera</taxon>
        <taxon>Brachycera</taxon>
        <taxon>Muscomorpha</taxon>
        <taxon>Ephydroidea</taxon>
        <taxon>Drosophilidae</taxon>
        <taxon>Drosophila</taxon>
        <taxon>Sophophora</taxon>
    </lineage>
</organism>
<sequence>MRMEALTARTSEVLGKQIHWWILGAKVVYNSIECSLRGKVFSKIYCQRTSRLSLNIDVTIGEQPADNIFGLCELTLTSKGQRKMRPLKGFKLDLCHLKRNSKTQSLLGSYYRALSRAAVNLPARCPFSKDTNILLRGLILDQEIPQYLPEVNYTFKGKFYANNELGLEVKVIGGFYINGSDSNL</sequence>
<evidence type="ECO:0000313" key="2">
    <source>
        <dbReference type="RefSeq" id="XP_041632792.1"/>
    </source>
</evidence>
<proteinExistence type="predicted"/>
<dbReference type="InterPro" id="IPR010512">
    <property type="entry name" value="DUF1091"/>
</dbReference>
<protein>
    <submittedName>
        <fullName evidence="2">Uncharacterized protein</fullName>
    </submittedName>
</protein>
<dbReference type="Proteomes" id="UP001652661">
    <property type="component" value="Chromosome 2R"/>
</dbReference>
<dbReference type="PANTHER" id="PTHR20898">
    <property type="entry name" value="DAEDALUS ON 3-RELATED-RELATED"/>
    <property type="match status" value="1"/>
</dbReference>
<name>A0ABM3C7N2_DROKI</name>
<reference evidence="1" key="1">
    <citation type="submission" date="2025-05" db="UniProtKB">
        <authorList>
            <consortium name="RefSeq"/>
        </authorList>
    </citation>
    <scope>NUCLEOTIDE SEQUENCE [LARGE SCALE GENOMIC DNA]</scope>
    <source>
        <strain evidence="1">14028-0561.14</strain>
    </source>
</reference>
<accession>A0ABM3C7N2</accession>
<dbReference type="GeneID" id="121502874"/>
<evidence type="ECO:0000313" key="1">
    <source>
        <dbReference type="Proteomes" id="UP001652661"/>
    </source>
</evidence>
<dbReference type="RefSeq" id="XP_041632792.1">
    <property type="nucleotide sequence ID" value="XM_041776858.1"/>
</dbReference>
<keyword evidence="1" id="KW-1185">Reference proteome</keyword>
<dbReference type="PANTHER" id="PTHR20898:SF0">
    <property type="entry name" value="DAEDALUS ON 3-RELATED"/>
    <property type="match status" value="1"/>
</dbReference>